<reference evidence="1 2" key="1">
    <citation type="journal article" date="2020" name="Cell">
        <title>Large-Scale Comparative Analyses of Tick Genomes Elucidate Their Genetic Diversity and Vector Capacities.</title>
        <authorList>
            <consortium name="Tick Genome and Microbiome Consortium (TIGMIC)"/>
            <person name="Jia N."/>
            <person name="Wang J."/>
            <person name="Shi W."/>
            <person name="Du L."/>
            <person name="Sun Y."/>
            <person name="Zhan W."/>
            <person name="Jiang J.F."/>
            <person name="Wang Q."/>
            <person name="Zhang B."/>
            <person name="Ji P."/>
            <person name="Bell-Sakyi L."/>
            <person name="Cui X.M."/>
            <person name="Yuan T.T."/>
            <person name="Jiang B.G."/>
            <person name="Yang W.F."/>
            <person name="Lam T.T."/>
            <person name="Chang Q.C."/>
            <person name="Ding S.J."/>
            <person name="Wang X.J."/>
            <person name="Zhu J.G."/>
            <person name="Ruan X.D."/>
            <person name="Zhao L."/>
            <person name="Wei J.T."/>
            <person name="Ye R.Z."/>
            <person name="Que T.C."/>
            <person name="Du C.H."/>
            <person name="Zhou Y.H."/>
            <person name="Cheng J.X."/>
            <person name="Dai P.F."/>
            <person name="Guo W.B."/>
            <person name="Han X.H."/>
            <person name="Huang E.J."/>
            <person name="Li L.F."/>
            <person name="Wei W."/>
            <person name="Gao Y.C."/>
            <person name="Liu J.Z."/>
            <person name="Shao H.Z."/>
            <person name="Wang X."/>
            <person name="Wang C.C."/>
            <person name="Yang T.C."/>
            <person name="Huo Q.B."/>
            <person name="Li W."/>
            <person name="Chen H.Y."/>
            <person name="Chen S.E."/>
            <person name="Zhou L.G."/>
            <person name="Ni X.B."/>
            <person name="Tian J.H."/>
            <person name="Sheng Y."/>
            <person name="Liu T."/>
            <person name="Pan Y.S."/>
            <person name="Xia L.Y."/>
            <person name="Li J."/>
            <person name="Zhao F."/>
            <person name="Cao W.C."/>
        </authorList>
    </citation>
    <scope>NUCLEOTIDE SEQUENCE [LARGE SCALE GENOMIC DNA]</scope>
    <source>
        <strain evidence="1">Iper-2018</strain>
    </source>
</reference>
<proteinExistence type="predicted"/>
<name>A0AC60NWF4_IXOPE</name>
<evidence type="ECO:0000313" key="2">
    <source>
        <dbReference type="Proteomes" id="UP000805193"/>
    </source>
</evidence>
<dbReference type="Proteomes" id="UP000805193">
    <property type="component" value="Unassembled WGS sequence"/>
</dbReference>
<dbReference type="EMBL" id="JABSTQ010011432">
    <property type="protein sequence ID" value="KAG0411432.1"/>
    <property type="molecule type" value="Genomic_DNA"/>
</dbReference>
<comment type="caution">
    <text evidence="1">The sequence shown here is derived from an EMBL/GenBank/DDBJ whole genome shotgun (WGS) entry which is preliminary data.</text>
</comment>
<organism evidence="1 2">
    <name type="scientific">Ixodes persulcatus</name>
    <name type="common">Taiga tick</name>
    <dbReference type="NCBI Taxonomy" id="34615"/>
    <lineage>
        <taxon>Eukaryota</taxon>
        <taxon>Metazoa</taxon>
        <taxon>Ecdysozoa</taxon>
        <taxon>Arthropoda</taxon>
        <taxon>Chelicerata</taxon>
        <taxon>Arachnida</taxon>
        <taxon>Acari</taxon>
        <taxon>Parasitiformes</taxon>
        <taxon>Ixodida</taxon>
        <taxon>Ixodoidea</taxon>
        <taxon>Ixodidae</taxon>
        <taxon>Ixodinae</taxon>
        <taxon>Ixodes</taxon>
    </lineage>
</organism>
<evidence type="ECO:0000313" key="1">
    <source>
        <dbReference type="EMBL" id="KAG0411432.1"/>
    </source>
</evidence>
<accession>A0AC60NWF4</accession>
<gene>
    <name evidence="1" type="ORF">HPB47_011447</name>
</gene>
<protein>
    <submittedName>
        <fullName evidence="1">Uncharacterized protein</fullName>
    </submittedName>
</protein>
<keyword evidence="2" id="KW-1185">Reference proteome</keyword>
<sequence length="605" mass="66122">MSKSDRKTGEPHDAKDDADKATALLKSASAGDGARPRSSRPSIPKTSSKSRTSAPRRGGGGGGSSGGDGKFARASAAATSFLQKADKSGAFNSLLKRAQRRRGGDNAGDRSAGKQVPSDGSDCNERADVSGDKVVEKIGHVKNQSRAVASAVASAAATVDTDDTAEDVVAPRSQVRRSKTEDDVAEYTILTRPSKQGAYSSADASTTASPVTHDVVYEHSQEVPGPFRDPRCKGKIRHGPSGRPDYHCSDTCPRPPFSYSGSQPETCPIPFSSPYDTHPISPMFPMHASNEELPYPRYDTAFIPQSFPSSPQYFPYPLLPPPPSPAMSPSYPPIVVPPSPSQSFWTDRYGPPNSRRRSKSSCYTRRLPEGRLYDSHGRWIGNESKQPGRGVLIAECTPCEICGEEELQKTSVKEGFVSSGSGQELANNRTRTLQNFARRHSSASWSPSTVPEDDIEDLLPLIDQLAIEYPTSDSSTESAAEPQMPEEDAWFSVLPETTRPEDRFIWSPRRDLHRPKSIWSPIKPRLGSCPDDSLKEALARMKYRSRTYTENFSSRNPESPVEGRRRAISCELPRSDREARDEFQPSGVGWSPWSCQLPTADSLNK</sequence>